<keyword evidence="2" id="KW-0805">Transcription regulation</keyword>
<dbReference type="InterPro" id="IPR036390">
    <property type="entry name" value="WH_DNA-bd_sf"/>
</dbReference>
<gene>
    <name evidence="6" type="primary">gcvA_1</name>
    <name evidence="6" type="ORF">CZ814_00788</name>
</gene>
<dbReference type="PRINTS" id="PR00039">
    <property type="entry name" value="HTHLYSR"/>
</dbReference>
<comment type="similarity">
    <text evidence="1">Belongs to the LysR transcriptional regulatory family.</text>
</comment>
<evidence type="ECO:0000256" key="4">
    <source>
        <dbReference type="ARBA" id="ARBA00023163"/>
    </source>
</evidence>
<dbReference type="Pfam" id="PF00126">
    <property type="entry name" value="HTH_1"/>
    <property type="match status" value="1"/>
</dbReference>
<accession>A0A1T4PAU4</accession>
<dbReference type="Gene3D" id="1.10.10.10">
    <property type="entry name" value="Winged helix-like DNA-binding domain superfamily/Winged helix DNA-binding domain"/>
    <property type="match status" value="1"/>
</dbReference>
<dbReference type="AlphaFoldDB" id="A0A1T4PAU4"/>
<dbReference type="SUPFAM" id="SSF53850">
    <property type="entry name" value="Periplasmic binding protein-like II"/>
    <property type="match status" value="1"/>
</dbReference>
<reference evidence="6 7" key="1">
    <citation type="submission" date="2017-02" db="EMBL/GenBank/DDBJ databases">
        <authorList>
            <person name="Peterson S.W."/>
        </authorList>
    </citation>
    <scope>NUCLEOTIDE SEQUENCE [LARGE SCALE GENOMIC DNA]</scope>
    <source>
        <strain evidence="6 7">CECT 9189</strain>
    </source>
</reference>
<dbReference type="InterPro" id="IPR005119">
    <property type="entry name" value="LysR_subst-bd"/>
</dbReference>
<dbReference type="InterPro" id="IPR036388">
    <property type="entry name" value="WH-like_DNA-bd_sf"/>
</dbReference>
<proteinExistence type="inferred from homology"/>
<name>A0A1T4PAU4_9GAMM</name>
<dbReference type="GO" id="GO:0003700">
    <property type="term" value="F:DNA-binding transcription factor activity"/>
    <property type="evidence" value="ECO:0007669"/>
    <property type="project" value="InterPro"/>
</dbReference>
<dbReference type="Gene3D" id="3.40.190.10">
    <property type="entry name" value="Periplasmic binding protein-like II"/>
    <property type="match status" value="2"/>
</dbReference>
<dbReference type="PROSITE" id="PS50931">
    <property type="entry name" value="HTH_LYSR"/>
    <property type="match status" value="1"/>
</dbReference>
<evidence type="ECO:0000313" key="6">
    <source>
        <dbReference type="EMBL" id="SJZ88673.1"/>
    </source>
</evidence>
<evidence type="ECO:0000256" key="1">
    <source>
        <dbReference type="ARBA" id="ARBA00009437"/>
    </source>
</evidence>
<sequence length="302" mass="34235">MQLSKLSGSVLSGLHCFLIAADQMSFTRAAEILCLTQSAVSHKIKNLEDILEVQLFIRQHRKLVLTDEGQRLKQVLASNFGNIIHEIRDLKSTDLSGDLTVSAPPTFAQTWLVPRLTSFIDKYPNLRIHLRTRNDLVDFQIESYDCAIYFGNGIYPNLAVDKLLEETMFPVCSHDYALKNELYNQPENLMYCLLLHDAAPWARAGSNDEWQFWAQHFNVALPENSCTFDRADLAIKAATTGMGVAMARQSFVSEQLATARLVSPFDMTMSSAHSYYVVCRQDMQMSPKIKAFKDWLISEINV</sequence>
<dbReference type="RefSeq" id="WP_080173603.1">
    <property type="nucleotide sequence ID" value="NZ_AP024854.1"/>
</dbReference>
<dbReference type="NCBIfam" id="NF007491">
    <property type="entry name" value="PRK10086.1"/>
    <property type="match status" value="1"/>
</dbReference>
<dbReference type="EMBL" id="FUWP01000002">
    <property type="protein sequence ID" value="SJZ88673.1"/>
    <property type="molecule type" value="Genomic_DNA"/>
</dbReference>
<organism evidence="6 7">
    <name type="scientific">Photobacterium toruni</name>
    <dbReference type="NCBI Taxonomy" id="1935446"/>
    <lineage>
        <taxon>Bacteria</taxon>
        <taxon>Pseudomonadati</taxon>
        <taxon>Pseudomonadota</taxon>
        <taxon>Gammaproteobacteria</taxon>
        <taxon>Vibrionales</taxon>
        <taxon>Vibrionaceae</taxon>
        <taxon>Photobacterium</taxon>
    </lineage>
</organism>
<evidence type="ECO:0000313" key="7">
    <source>
        <dbReference type="Proteomes" id="UP000191116"/>
    </source>
</evidence>
<dbReference type="CDD" id="cd08432">
    <property type="entry name" value="PBP2_GcdR_TrpI_HvrB_AmpR_like"/>
    <property type="match status" value="1"/>
</dbReference>
<dbReference type="FunFam" id="1.10.10.10:FF:000001">
    <property type="entry name" value="LysR family transcriptional regulator"/>
    <property type="match status" value="1"/>
</dbReference>
<dbReference type="Pfam" id="PF03466">
    <property type="entry name" value="LysR_substrate"/>
    <property type="match status" value="1"/>
</dbReference>
<dbReference type="GO" id="GO:0043565">
    <property type="term" value="F:sequence-specific DNA binding"/>
    <property type="evidence" value="ECO:0007669"/>
    <property type="project" value="TreeGrafter"/>
</dbReference>
<dbReference type="GO" id="GO:0006351">
    <property type="term" value="P:DNA-templated transcription"/>
    <property type="evidence" value="ECO:0007669"/>
    <property type="project" value="TreeGrafter"/>
</dbReference>
<dbReference type="PANTHER" id="PTHR30537">
    <property type="entry name" value="HTH-TYPE TRANSCRIPTIONAL REGULATOR"/>
    <property type="match status" value="1"/>
</dbReference>
<protein>
    <submittedName>
        <fullName evidence="6">Glycine cleavage system transcriptional activator</fullName>
    </submittedName>
</protein>
<evidence type="ECO:0000256" key="2">
    <source>
        <dbReference type="ARBA" id="ARBA00023015"/>
    </source>
</evidence>
<dbReference type="PANTHER" id="PTHR30537:SF32">
    <property type="entry name" value="HTH-TYPE TRANSCRIPTIONAL REGULATOR DSDC"/>
    <property type="match status" value="1"/>
</dbReference>
<feature type="domain" description="HTH lysR-type" evidence="5">
    <location>
        <begin position="11"/>
        <end position="66"/>
    </location>
</feature>
<dbReference type="InterPro" id="IPR058163">
    <property type="entry name" value="LysR-type_TF_proteobact-type"/>
</dbReference>
<dbReference type="SUPFAM" id="SSF46785">
    <property type="entry name" value="Winged helix' DNA-binding domain"/>
    <property type="match status" value="1"/>
</dbReference>
<dbReference type="InterPro" id="IPR000847">
    <property type="entry name" value="LysR_HTH_N"/>
</dbReference>
<dbReference type="Proteomes" id="UP000191116">
    <property type="component" value="Unassembled WGS sequence"/>
</dbReference>
<dbReference type="OrthoDB" id="5526340at2"/>
<evidence type="ECO:0000256" key="3">
    <source>
        <dbReference type="ARBA" id="ARBA00023125"/>
    </source>
</evidence>
<keyword evidence="3" id="KW-0238">DNA-binding</keyword>
<keyword evidence="4" id="KW-0804">Transcription</keyword>
<evidence type="ECO:0000259" key="5">
    <source>
        <dbReference type="PROSITE" id="PS50931"/>
    </source>
</evidence>